<accession>A0AAN9MUN5</accession>
<keyword evidence="6" id="KW-1185">Reference proteome</keyword>
<evidence type="ECO:0000256" key="2">
    <source>
        <dbReference type="ARBA" id="ARBA00022737"/>
    </source>
</evidence>
<dbReference type="SMART" id="SM00248">
    <property type="entry name" value="ANK"/>
    <property type="match status" value="4"/>
</dbReference>
<keyword evidence="3 4" id="KW-0040">ANK repeat</keyword>
<comment type="caution">
    <text evidence="5">The sequence shown here is derived from an EMBL/GenBank/DDBJ whole genome shotgun (WGS) entry which is preliminary data.</text>
</comment>
<name>A0AAN9MUN5_CANGL</name>
<dbReference type="AlphaFoldDB" id="A0AAN9MUN5"/>
<dbReference type="PROSITE" id="PS50297">
    <property type="entry name" value="ANK_REP_REGION"/>
    <property type="match status" value="1"/>
</dbReference>
<evidence type="ECO:0000313" key="6">
    <source>
        <dbReference type="Proteomes" id="UP001367508"/>
    </source>
</evidence>
<dbReference type="InterPro" id="IPR002110">
    <property type="entry name" value="Ankyrin_rpt"/>
</dbReference>
<reference evidence="5 6" key="1">
    <citation type="submission" date="2024-01" db="EMBL/GenBank/DDBJ databases">
        <title>The genomes of 5 underutilized Papilionoideae crops provide insights into root nodulation and disease resistanc.</title>
        <authorList>
            <person name="Jiang F."/>
        </authorList>
    </citation>
    <scope>NUCLEOTIDE SEQUENCE [LARGE SCALE GENOMIC DNA]</scope>
    <source>
        <strain evidence="5">LVBAO_FW01</strain>
        <tissue evidence="5">Leaves</tissue>
    </source>
</reference>
<dbReference type="Proteomes" id="UP001367508">
    <property type="component" value="Unassembled WGS sequence"/>
</dbReference>
<dbReference type="PANTHER" id="PTHR24198:SF165">
    <property type="entry name" value="ANKYRIN REPEAT-CONTAINING PROTEIN-RELATED"/>
    <property type="match status" value="1"/>
</dbReference>
<comment type="subcellular location">
    <subcellularLocation>
        <location evidence="1">Cell membrane</location>
        <topology evidence="1">Peripheral membrane protein</topology>
        <orientation evidence="1">Cytoplasmic side</orientation>
    </subcellularLocation>
</comment>
<gene>
    <name evidence="5" type="ORF">VNO77_03323</name>
</gene>
<dbReference type="SUPFAM" id="SSF48403">
    <property type="entry name" value="Ankyrin repeat"/>
    <property type="match status" value="1"/>
</dbReference>
<feature type="repeat" description="ANK" evidence="4">
    <location>
        <begin position="150"/>
        <end position="182"/>
    </location>
</feature>
<proteinExistence type="predicted"/>
<protein>
    <submittedName>
        <fullName evidence="5">Uncharacterized protein</fullName>
    </submittedName>
</protein>
<evidence type="ECO:0000313" key="5">
    <source>
        <dbReference type="EMBL" id="KAK7361274.1"/>
    </source>
</evidence>
<dbReference type="PROSITE" id="PS50088">
    <property type="entry name" value="ANK_REPEAT"/>
    <property type="match status" value="2"/>
</dbReference>
<dbReference type="EMBL" id="JAYMYQ010000001">
    <property type="protein sequence ID" value="KAK7361274.1"/>
    <property type="molecule type" value="Genomic_DNA"/>
</dbReference>
<organism evidence="5 6">
    <name type="scientific">Canavalia gladiata</name>
    <name type="common">Sword bean</name>
    <name type="synonym">Dolichos gladiatus</name>
    <dbReference type="NCBI Taxonomy" id="3824"/>
    <lineage>
        <taxon>Eukaryota</taxon>
        <taxon>Viridiplantae</taxon>
        <taxon>Streptophyta</taxon>
        <taxon>Embryophyta</taxon>
        <taxon>Tracheophyta</taxon>
        <taxon>Spermatophyta</taxon>
        <taxon>Magnoliopsida</taxon>
        <taxon>eudicotyledons</taxon>
        <taxon>Gunneridae</taxon>
        <taxon>Pentapetalae</taxon>
        <taxon>rosids</taxon>
        <taxon>fabids</taxon>
        <taxon>Fabales</taxon>
        <taxon>Fabaceae</taxon>
        <taxon>Papilionoideae</taxon>
        <taxon>50 kb inversion clade</taxon>
        <taxon>NPAAA clade</taxon>
        <taxon>indigoferoid/millettioid clade</taxon>
        <taxon>Phaseoleae</taxon>
        <taxon>Canavalia</taxon>
    </lineage>
</organism>
<dbReference type="Gene3D" id="1.25.40.20">
    <property type="entry name" value="Ankyrin repeat-containing domain"/>
    <property type="match status" value="2"/>
</dbReference>
<dbReference type="GO" id="GO:0005886">
    <property type="term" value="C:plasma membrane"/>
    <property type="evidence" value="ECO:0007669"/>
    <property type="project" value="UniProtKB-SubCell"/>
</dbReference>
<dbReference type="Pfam" id="PF12796">
    <property type="entry name" value="Ank_2"/>
    <property type="match status" value="1"/>
</dbReference>
<dbReference type="PANTHER" id="PTHR24198">
    <property type="entry name" value="ANKYRIN REPEAT AND PROTEIN KINASE DOMAIN-CONTAINING PROTEIN"/>
    <property type="match status" value="1"/>
</dbReference>
<keyword evidence="2" id="KW-0677">Repeat</keyword>
<sequence length="280" mass="30973">MVGSDFGLVNIVGQSTSSIAELNKWSYDFQQAMLDTIRRGEIPISSDSTTFSPLIVVAQVGDIEALKTFIKYEEFDLNYQDDGGFSAVMHAASQGHVESFRSLVYVGVDVKLCNKFGETAITLSEMNKNSDFFDKVVLEFELEKGNCDAGGFYALHHAACRGDLDVVTLLTSKGYDVNVPDGEDYTRLMLIAREGHASICELLISHDAHCGAYVQKNTKGGKGSPHGKQIRMLGSAECIHHCKEEMRIYWNILATAIWSLPKSHSYSLVNLIFKNNKAKL</sequence>
<evidence type="ECO:0000256" key="4">
    <source>
        <dbReference type="PROSITE-ProRule" id="PRU00023"/>
    </source>
</evidence>
<evidence type="ECO:0000256" key="1">
    <source>
        <dbReference type="ARBA" id="ARBA00004413"/>
    </source>
</evidence>
<feature type="repeat" description="ANK" evidence="4">
    <location>
        <begin position="83"/>
        <end position="115"/>
    </location>
</feature>
<dbReference type="InterPro" id="IPR036770">
    <property type="entry name" value="Ankyrin_rpt-contain_sf"/>
</dbReference>
<evidence type="ECO:0000256" key="3">
    <source>
        <dbReference type="ARBA" id="ARBA00023043"/>
    </source>
</evidence>